<dbReference type="Pfam" id="PF08240">
    <property type="entry name" value="ADH_N"/>
    <property type="match status" value="1"/>
</dbReference>
<dbReference type="Gene3D" id="3.90.180.10">
    <property type="entry name" value="Medium-chain alcohol dehydrogenases, catalytic domain"/>
    <property type="match status" value="1"/>
</dbReference>
<dbReference type="PROSITE" id="PS00059">
    <property type="entry name" value="ADH_ZINC"/>
    <property type="match status" value="1"/>
</dbReference>
<sequence length="369" mass="39332">MIYRALVRTGTRVVVATREAPAVGDGELLIAPENAGLCGTDIQILRGLRAERASVIGHEGVGRVLARGARADARFAPGARVLVNPTHPTNAGFLLGHNVDGLLQEMVLIPESAVSDGLVLLAPHAPATELATLIEPLAAAHYALSILQEFKPRTLLAIGDGTIGHLAVRCAHRAGLRTILVHHTEAGLRFSGAHALGIDVSCIGPFDPRIAFADGPTAVLIATPRDQTLSRLDEVLRTAIGDVVIDVVGGLPAGAASRYLPGLDLTALRASNCAGRPLRPNIETRALRRSGRVHVTGHRGVSNDHLRWAAEELVAHPDHYRNLVTHVVDLHDAARIMTHLAQCQERVVDGRRLIKLAVRFPSSHIEEAS</sequence>
<comment type="cofactor">
    <cofactor evidence="1">
        <name>Zn(2+)</name>
        <dbReference type="ChEBI" id="CHEBI:29105"/>
    </cofactor>
</comment>
<evidence type="ECO:0000313" key="7">
    <source>
        <dbReference type="EMBL" id="WXA96489.1"/>
    </source>
</evidence>
<evidence type="ECO:0000259" key="6">
    <source>
        <dbReference type="Pfam" id="PF08240"/>
    </source>
</evidence>
<evidence type="ECO:0000256" key="5">
    <source>
        <dbReference type="ARBA" id="ARBA00023002"/>
    </source>
</evidence>
<dbReference type="SUPFAM" id="SSF51735">
    <property type="entry name" value="NAD(P)-binding Rossmann-fold domains"/>
    <property type="match status" value="1"/>
</dbReference>
<dbReference type="CDD" id="cd05188">
    <property type="entry name" value="MDR"/>
    <property type="match status" value="1"/>
</dbReference>
<dbReference type="InterPro" id="IPR002328">
    <property type="entry name" value="ADH_Zn_CS"/>
</dbReference>
<keyword evidence="4" id="KW-0862">Zinc</keyword>
<dbReference type="PANTHER" id="PTHR43350:SF19">
    <property type="entry name" value="D-GULOSIDE 3-DEHYDROGENASE"/>
    <property type="match status" value="1"/>
</dbReference>
<feature type="domain" description="Alcohol dehydrogenase-like N-terminal" evidence="6">
    <location>
        <begin position="24"/>
        <end position="114"/>
    </location>
</feature>
<name>A0ABZ2KHU8_9BACT</name>
<dbReference type="SUPFAM" id="SSF50129">
    <property type="entry name" value="GroES-like"/>
    <property type="match status" value="1"/>
</dbReference>
<evidence type="ECO:0000313" key="8">
    <source>
        <dbReference type="Proteomes" id="UP001379533"/>
    </source>
</evidence>
<organism evidence="7 8">
    <name type="scientific">Pendulispora brunnea</name>
    <dbReference type="NCBI Taxonomy" id="2905690"/>
    <lineage>
        <taxon>Bacteria</taxon>
        <taxon>Pseudomonadati</taxon>
        <taxon>Myxococcota</taxon>
        <taxon>Myxococcia</taxon>
        <taxon>Myxococcales</taxon>
        <taxon>Sorangiineae</taxon>
        <taxon>Pendulisporaceae</taxon>
        <taxon>Pendulispora</taxon>
    </lineage>
</organism>
<evidence type="ECO:0000256" key="2">
    <source>
        <dbReference type="ARBA" id="ARBA00008072"/>
    </source>
</evidence>
<dbReference type="InterPro" id="IPR036291">
    <property type="entry name" value="NAD(P)-bd_dom_sf"/>
</dbReference>
<proteinExistence type="inferred from homology"/>
<keyword evidence="3" id="KW-0479">Metal-binding</keyword>
<accession>A0ABZ2KHU8</accession>
<dbReference type="EMBL" id="CP089982">
    <property type="protein sequence ID" value="WXA96489.1"/>
    <property type="molecule type" value="Genomic_DNA"/>
</dbReference>
<evidence type="ECO:0000256" key="1">
    <source>
        <dbReference type="ARBA" id="ARBA00001947"/>
    </source>
</evidence>
<dbReference type="InterPro" id="IPR011032">
    <property type="entry name" value="GroES-like_sf"/>
</dbReference>
<dbReference type="PANTHER" id="PTHR43350">
    <property type="entry name" value="NAD-DEPENDENT ALCOHOL DEHYDROGENASE"/>
    <property type="match status" value="1"/>
</dbReference>
<keyword evidence="5" id="KW-0560">Oxidoreductase</keyword>
<keyword evidence="8" id="KW-1185">Reference proteome</keyword>
<dbReference type="InterPro" id="IPR013154">
    <property type="entry name" value="ADH-like_N"/>
</dbReference>
<dbReference type="Proteomes" id="UP001379533">
    <property type="component" value="Chromosome"/>
</dbReference>
<reference evidence="7 8" key="1">
    <citation type="submission" date="2021-12" db="EMBL/GenBank/DDBJ databases">
        <title>Discovery of the Pendulisporaceae a myxobacterial family with distinct sporulation behavior and unique specialized metabolism.</title>
        <authorList>
            <person name="Garcia R."/>
            <person name="Popoff A."/>
            <person name="Bader C.D."/>
            <person name="Loehr J."/>
            <person name="Walesch S."/>
            <person name="Walt C."/>
            <person name="Boldt J."/>
            <person name="Bunk B."/>
            <person name="Haeckl F.J.F.P.J."/>
            <person name="Gunesch A.P."/>
            <person name="Birkelbach J."/>
            <person name="Nuebel U."/>
            <person name="Pietschmann T."/>
            <person name="Bach T."/>
            <person name="Mueller R."/>
        </authorList>
    </citation>
    <scope>NUCLEOTIDE SEQUENCE [LARGE SCALE GENOMIC DNA]</scope>
    <source>
        <strain evidence="7 8">MSr12523</strain>
    </source>
</reference>
<evidence type="ECO:0000256" key="4">
    <source>
        <dbReference type="ARBA" id="ARBA00022833"/>
    </source>
</evidence>
<protein>
    <submittedName>
        <fullName evidence="7">Medium chain dehydrogenase/reductase family protein</fullName>
    </submittedName>
</protein>
<dbReference type="RefSeq" id="WP_394847105.1">
    <property type="nucleotide sequence ID" value="NZ_CP089982.1"/>
</dbReference>
<evidence type="ECO:0000256" key="3">
    <source>
        <dbReference type="ARBA" id="ARBA00022723"/>
    </source>
</evidence>
<comment type="similarity">
    <text evidence="2">Belongs to the zinc-containing alcohol dehydrogenase family.</text>
</comment>
<gene>
    <name evidence="7" type="ORF">LZC95_06505</name>
</gene>